<dbReference type="InterPro" id="IPR013087">
    <property type="entry name" value="Znf_C2H2_type"/>
</dbReference>
<keyword evidence="3" id="KW-0677">Repeat</keyword>
<dbReference type="PANTHER" id="PTHR24404">
    <property type="entry name" value="ZINC FINGER PROTEIN"/>
    <property type="match status" value="1"/>
</dbReference>
<dbReference type="OMA" id="NTERVTC"/>
<dbReference type="Gene3D" id="3.30.160.60">
    <property type="entry name" value="Classic Zinc Finger"/>
    <property type="match status" value="5"/>
</dbReference>
<dbReference type="InterPro" id="IPR050589">
    <property type="entry name" value="Ikaros_C2H2-ZF"/>
</dbReference>
<evidence type="ECO:0000256" key="7">
    <source>
        <dbReference type="ARBA" id="ARBA00023242"/>
    </source>
</evidence>
<keyword evidence="6" id="KW-0238">DNA-binding</keyword>
<dbReference type="GO" id="GO:0008270">
    <property type="term" value="F:zinc ion binding"/>
    <property type="evidence" value="ECO:0007669"/>
    <property type="project" value="UniProtKB-KW"/>
</dbReference>
<dbReference type="PROSITE" id="PS50097">
    <property type="entry name" value="BTB"/>
    <property type="match status" value="1"/>
</dbReference>
<evidence type="ECO:0000256" key="4">
    <source>
        <dbReference type="ARBA" id="ARBA00022771"/>
    </source>
</evidence>
<proteinExistence type="predicted"/>
<comment type="caution">
    <text evidence="11">The sequence shown here is derived from an EMBL/GenBank/DDBJ whole genome shotgun (WGS) entry which is preliminary data.</text>
</comment>
<sequence length="602" mass="68545">MEVKISEPLLDDVPPPSQWLCSHSFPEWFQRLSQCFVENLRSETMTDVVLQCHNGQVRAHKAILALASPILNRTMASLPQDEDLDIIIPDYPVEMVSTLLECLYAGTIPSDATTSRVCSNLSDLLGFTGTRLDRSEMRDELDDSLFEMIQTDGGDLLLLPQAMDVNQEHDSWNSTRELTQMQKSVCQICNSSVINHRVRKPGPHSSNGPTYECCLAACQRKFHQTAKSFVDHVGQHLERSNASPTSDQCPICFKTRIEHKNRNAEDLRSKNAKKGSWYKCCQCSASRLSAKNFRDHVSNHVSKRFKCHICTKGYAHQHLLDEHLRVKHSQLTADHEKVDLHCPKPDCHFQTDYRPTLRSHQRLAHAQPRPPRASLNTERVTCPNCHKVLKKWYYHQYHKKTCSFGDVVYQCDVCHQDGFASKDTLENHIRALHTDERPFACEYCPKRYATQMSLSGHRARIHNMNKSGEFVPKKMFPCDICGKLLTSRTKLLHHVKIIHENEKAYTCSFCAKRFSSKSNKIVHEGAVHTKTYPYACQICAKGFTKKKNLVVHMAEHGLVDDLAPIEGNQIKSVNVHSRNEDVSTISSSPAFFVVSDPNNVKQ</sequence>
<evidence type="ECO:0000256" key="6">
    <source>
        <dbReference type="ARBA" id="ARBA00023125"/>
    </source>
</evidence>
<dbReference type="PANTHER" id="PTHR24404:SF114">
    <property type="entry name" value="KLUMPFUSS, ISOFORM B-RELATED"/>
    <property type="match status" value="1"/>
</dbReference>
<accession>A0A553N8B4</accession>
<dbReference type="GO" id="GO:0006357">
    <property type="term" value="P:regulation of transcription by RNA polymerase II"/>
    <property type="evidence" value="ECO:0007669"/>
    <property type="project" value="TreeGrafter"/>
</dbReference>
<dbReference type="InterPro" id="IPR011333">
    <property type="entry name" value="SKP1/BTB/POZ_sf"/>
</dbReference>
<keyword evidence="5" id="KW-0862">Zinc</keyword>
<name>A0A553N8B4_TIGCA</name>
<dbReference type="GO" id="GO:0000978">
    <property type="term" value="F:RNA polymerase II cis-regulatory region sequence-specific DNA binding"/>
    <property type="evidence" value="ECO:0007669"/>
    <property type="project" value="TreeGrafter"/>
</dbReference>
<dbReference type="PROSITE" id="PS00028">
    <property type="entry name" value="ZINC_FINGER_C2H2_1"/>
    <property type="match status" value="5"/>
</dbReference>
<feature type="domain" description="BTB" evidence="9">
    <location>
        <begin position="46"/>
        <end position="112"/>
    </location>
</feature>
<gene>
    <name evidence="11" type="ORF">TCAL_07442</name>
</gene>
<feature type="domain" description="C2H2-type" evidence="10">
    <location>
        <begin position="439"/>
        <end position="467"/>
    </location>
</feature>
<feature type="domain" description="C2H2-type" evidence="10">
    <location>
        <begin position="505"/>
        <end position="533"/>
    </location>
</feature>
<evidence type="ECO:0000256" key="8">
    <source>
        <dbReference type="PROSITE-ProRule" id="PRU00042"/>
    </source>
</evidence>
<dbReference type="Pfam" id="PF00096">
    <property type="entry name" value="zf-C2H2"/>
    <property type="match status" value="1"/>
</dbReference>
<dbReference type="OrthoDB" id="6348470at2759"/>
<keyword evidence="2" id="KW-0479">Metal-binding</keyword>
<dbReference type="InterPro" id="IPR000210">
    <property type="entry name" value="BTB/POZ_dom"/>
</dbReference>
<evidence type="ECO:0000256" key="2">
    <source>
        <dbReference type="ARBA" id="ARBA00022723"/>
    </source>
</evidence>
<dbReference type="SUPFAM" id="SSF57667">
    <property type="entry name" value="beta-beta-alpha zinc fingers"/>
    <property type="match status" value="3"/>
</dbReference>
<evidence type="ECO:0000256" key="5">
    <source>
        <dbReference type="ARBA" id="ARBA00022833"/>
    </source>
</evidence>
<evidence type="ECO:0000259" key="9">
    <source>
        <dbReference type="PROSITE" id="PS50097"/>
    </source>
</evidence>
<dbReference type="Proteomes" id="UP000318571">
    <property type="component" value="Chromosome 8"/>
</dbReference>
<dbReference type="FunFam" id="3.30.160.60:FF:000110">
    <property type="entry name" value="Zinc finger protein-like"/>
    <property type="match status" value="1"/>
</dbReference>
<dbReference type="InterPro" id="IPR036236">
    <property type="entry name" value="Znf_C2H2_sf"/>
</dbReference>
<dbReference type="PROSITE" id="PS50157">
    <property type="entry name" value="ZINC_FINGER_C2H2_2"/>
    <property type="match status" value="7"/>
</dbReference>
<feature type="domain" description="C2H2-type" evidence="10">
    <location>
        <begin position="305"/>
        <end position="333"/>
    </location>
</feature>
<protein>
    <recommendedName>
        <fullName evidence="13">BTB domain-containing protein</fullName>
    </recommendedName>
</protein>
<keyword evidence="4 8" id="KW-0863">Zinc-finger</keyword>
<comment type="subcellular location">
    <subcellularLocation>
        <location evidence="1">Nucleus</location>
    </subcellularLocation>
</comment>
<dbReference type="SUPFAM" id="SSF54695">
    <property type="entry name" value="POZ domain"/>
    <property type="match status" value="1"/>
</dbReference>
<evidence type="ECO:0000313" key="11">
    <source>
        <dbReference type="EMBL" id="TRY61650.1"/>
    </source>
</evidence>
<keyword evidence="7" id="KW-0539">Nucleus</keyword>
<feature type="domain" description="C2H2-type" evidence="10">
    <location>
        <begin position="534"/>
        <end position="556"/>
    </location>
</feature>
<dbReference type="GO" id="GO:0003700">
    <property type="term" value="F:DNA-binding transcription factor activity"/>
    <property type="evidence" value="ECO:0007669"/>
    <property type="project" value="TreeGrafter"/>
</dbReference>
<evidence type="ECO:0000259" key="10">
    <source>
        <dbReference type="PROSITE" id="PS50157"/>
    </source>
</evidence>
<evidence type="ECO:0000256" key="3">
    <source>
        <dbReference type="ARBA" id="ARBA00022737"/>
    </source>
</evidence>
<organism evidence="11 12">
    <name type="scientific">Tigriopus californicus</name>
    <name type="common">Marine copepod</name>
    <dbReference type="NCBI Taxonomy" id="6832"/>
    <lineage>
        <taxon>Eukaryota</taxon>
        <taxon>Metazoa</taxon>
        <taxon>Ecdysozoa</taxon>
        <taxon>Arthropoda</taxon>
        <taxon>Crustacea</taxon>
        <taxon>Multicrustacea</taxon>
        <taxon>Hexanauplia</taxon>
        <taxon>Copepoda</taxon>
        <taxon>Harpacticoida</taxon>
        <taxon>Harpacticidae</taxon>
        <taxon>Tigriopus</taxon>
    </lineage>
</organism>
<evidence type="ECO:0000313" key="12">
    <source>
        <dbReference type="Proteomes" id="UP000318571"/>
    </source>
</evidence>
<evidence type="ECO:0000256" key="1">
    <source>
        <dbReference type="ARBA" id="ARBA00004123"/>
    </source>
</evidence>
<dbReference type="SMART" id="SM00355">
    <property type="entry name" value="ZnF_C2H2"/>
    <property type="match status" value="9"/>
</dbReference>
<keyword evidence="12" id="KW-1185">Reference proteome</keyword>
<dbReference type="AlphaFoldDB" id="A0A553N8B4"/>
<dbReference type="GO" id="GO:0005634">
    <property type="term" value="C:nucleus"/>
    <property type="evidence" value="ECO:0007669"/>
    <property type="project" value="UniProtKB-SubCell"/>
</dbReference>
<feature type="domain" description="C2H2-type" evidence="10">
    <location>
        <begin position="476"/>
        <end position="504"/>
    </location>
</feature>
<reference evidence="11 12" key="1">
    <citation type="journal article" date="2018" name="Nat. Ecol. Evol.">
        <title>Genomic signatures of mitonuclear coevolution across populations of Tigriopus californicus.</title>
        <authorList>
            <person name="Barreto F.S."/>
            <person name="Watson E.T."/>
            <person name="Lima T.G."/>
            <person name="Willett C.S."/>
            <person name="Edmands S."/>
            <person name="Li W."/>
            <person name="Burton R.S."/>
        </authorList>
    </citation>
    <scope>NUCLEOTIDE SEQUENCE [LARGE SCALE GENOMIC DNA]</scope>
    <source>
        <strain evidence="11 12">San Diego</strain>
    </source>
</reference>
<evidence type="ECO:0008006" key="13">
    <source>
        <dbReference type="Google" id="ProtNLM"/>
    </source>
</evidence>
<dbReference type="Pfam" id="PF00651">
    <property type="entry name" value="BTB"/>
    <property type="match status" value="1"/>
</dbReference>
<feature type="domain" description="C2H2-type" evidence="10">
    <location>
        <begin position="340"/>
        <end position="370"/>
    </location>
</feature>
<dbReference type="Gene3D" id="3.30.710.10">
    <property type="entry name" value="Potassium Channel Kv1.1, Chain A"/>
    <property type="match status" value="1"/>
</dbReference>
<feature type="domain" description="C2H2-type" evidence="10">
    <location>
        <begin position="409"/>
        <end position="438"/>
    </location>
</feature>
<dbReference type="EMBL" id="VCGU01000459">
    <property type="protein sequence ID" value="TRY61650.1"/>
    <property type="molecule type" value="Genomic_DNA"/>
</dbReference>
<dbReference type="STRING" id="6832.A0A553N8B4"/>